<dbReference type="SMART" id="SM00268">
    <property type="entry name" value="ACTIN"/>
    <property type="match status" value="1"/>
</dbReference>
<gene>
    <name evidence="4" type="ORF">CDAUBV1_LOCUS7816</name>
</gene>
<evidence type="ECO:0000256" key="1">
    <source>
        <dbReference type="ARBA" id="ARBA00003520"/>
    </source>
</evidence>
<dbReference type="CDD" id="cd13397">
    <property type="entry name" value="ASKHA_NBD_actin_Arp-T1-3"/>
    <property type="match status" value="1"/>
</dbReference>
<dbReference type="FunFam" id="3.90.640.10:FF:000047">
    <property type="entry name" value="Actin, alpha skeletal muscle"/>
    <property type="match status" value="1"/>
</dbReference>
<reference evidence="4" key="1">
    <citation type="submission" date="2024-06" db="EMBL/GenBank/DDBJ databases">
        <authorList>
            <person name="Liu X."/>
            <person name="Lenzi L."/>
            <person name="Haldenby T S."/>
            <person name="Uol C."/>
        </authorList>
    </citation>
    <scope>NUCLEOTIDE SEQUENCE</scope>
</reference>
<organism evidence="4 5">
    <name type="scientific">Calicophoron daubneyi</name>
    <name type="common">Rumen fluke</name>
    <name type="synonym">Paramphistomum daubneyi</name>
    <dbReference type="NCBI Taxonomy" id="300641"/>
    <lineage>
        <taxon>Eukaryota</taxon>
        <taxon>Metazoa</taxon>
        <taxon>Spiralia</taxon>
        <taxon>Lophotrochozoa</taxon>
        <taxon>Platyhelminthes</taxon>
        <taxon>Trematoda</taxon>
        <taxon>Digenea</taxon>
        <taxon>Plagiorchiida</taxon>
        <taxon>Pronocephalata</taxon>
        <taxon>Paramphistomoidea</taxon>
        <taxon>Paramphistomidae</taxon>
        <taxon>Calicophoron</taxon>
    </lineage>
</organism>
<sequence length="374" mass="41903">MDDIQAIVIDNGSGRCKAGFAGDDSPILVFPSAIGKPKPNCSKQTGQEKQSIVGFKSQFYNEMSHIQYPIEDGIIHDWDGMEQIWSYVFTELNVNSKDRPVLLSEPLFNPMACREKMAQIMFEKFNVPAMYVSLQATLGLYASGRGSAVVLDSGEGATHIVPIYEGYTFPHASVRLEFGGRDLTDYLMELLTYSGYSFCTSTEREIVRDMKEKMCYVAQDFRHEEHAASSTYSLVTDYMLPDGQMITLSSERCRCPEALFQPHLMDFKSDGLATGLYRSVMSCDVDVRRDLFANIVLSGGSTMFPGLPERLQRDVTGLLNPTTMRVRLITAPEREYVTWLGGSVLASLSTFQKMWVTKEQYDETGPSSITELVL</sequence>
<dbReference type="FunFam" id="3.30.420.40:FF:000050">
    <property type="entry name" value="Actin, alpha skeletal muscle"/>
    <property type="match status" value="1"/>
</dbReference>
<dbReference type="Gene3D" id="3.90.640.10">
    <property type="entry name" value="Actin, Chain A, domain 4"/>
    <property type="match status" value="1"/>
</dbReference>
<dbReference type="PRINTS" id="PR00190">
    <property type="entry name" value="ACTIN"/>
</dbReference>
<evidence type="ECO:0000256" key="2">
    <source>
        <dbReference type="ARBA" id="ARBA00006752"/>
    </source>
</evidence>
<protein>
    <recommendedName>
        <fullName evidence="6">Actin</fullName>
    </recommendedName>
</protein>
<comment type="function">
    <text evidence="1">Actins are highly conserved proteins that are involved in various types of cell motility and are ubiquitously expressed in all eukaryotic cells.</text>
</comment>
<evidence type="ECO:0000313" key="4">
    <source>
        <dbReference type="EMBL" id="CAL5134437.1"/>
    </source>
</evidence>
<dbReference type="Proteomes" id="UP001497525">
    <property type="component" value="Unassembled WGS sequence"/>
</dbReference>
<dbReference type="EMBL" id="CAXLJL010000201">
    <property type="protein sequence ID" value="CAL5134437.1"/>
    <property type="molecule type" value="Genomic_DNA"/>
</dbReference>
<name>A0AAV2TG82_CALDB</name>
<comment type="similarity">
    <text evidence="2 3">Belongs to the actin family.</text>
</comment>
<dbReference type="Pfam" id="PF00022">
    <property type="entry name" value="Actin"/>
    <property type="match status" value="1"/>
</dbReference>
<dbReference type="Gene3D" id="3.30.420.40">
    <property type="match status" value="2"/>
</dbReference>
<dbReference type="PANTHER" id="PTHR11937">
    <property type="entry name" value="ACTIN"/>
    <property type="match status" value="1"/>
</dbReference>
<dbReference type="InterPro" id="IPR004000">
    <property type="entry name" value="Actin"/>
</dbReference>
<evidence type="ECO:0000256" key="3">
    <source>
        <dbReference type="RuleBase" id="RU000487"/>
    </source>
</evidence>
<evidence type="ECO:0000313" key="5">
    <source>
        <dbReference type="Proteomes" id="UP001497525"/>
    </source>
</evidence>
<dbReference type="AlphaFoldDB" id="A0AAV2TG82"/>
<accession>A0AAV2TG82</accession>
<dbReference type="InterPro" id="IPR043129">
    <property type="entry name" value="ATPase_NBD"/>
</dbReference>
<comment type="caution">
    <text evidence="4">The sequence shown here is derived from an EMBL/GenBank/DDBJ whole genome shotgun (WGS) entry which is preliminary data.</text>
</comment>
<dbReference type="SUPFAM" id="SSF53067">
    <property type="entry name" value="Actin-like ATPase domain"/>
    <property type="match status" value="2"/>
</dbReference>
<dbReference type="FunFam" id="3.30.420.40:FF:000058">
    <property type="entry name" value="Putative actin-related protein 5"/>
    <property type="match status" value="1"/>
</dbReference>
<evidence type="ECO:0008006" key="6">
    <source>
        <dbReference type="Google" id="ProtNLM"/>
    </source>
</evidence>
<proteinExistence type="inferred from homology"/>